<evidence type="ECO:0000313" key="2">
    <source>
        <dbReference type="Proteomes" id="UP000015106"/>
    </source>
</evidence>
<protein>
    <submittedName>
        <fullName evidence="1">Uncharacterized protein</fullName>
    </submittedName>
</protein>
<keyword evidence="2" id="KW-1185">Reference proteome</keyword>
<reference evidence="2" key="1">
    <citation type="journal article" date="2013" name="Nature">
        <title>Draft genome of the wheat A-genome progenitor Triticum urartu.</title>
        <authorList>
            <person name="Ling H.Q."/>
            <person name="Zhao S."/>
            <person name="Liu D."/>
            <person name="Wang J."/>
            <person name="Sun H."/>
            <person name="Zhang C."/>
            <person name="Fan H."/>
            <person name="Li D."/>
            <person name="Dong L."/>
            <person name="Tao Y."/>
            <person name="Gao C."/>
            <person name="Wu H."/>
            <person name="Li Y."/>
            <person name="Cui Y."/>
            <person name="Guo X."/>
            <person name="Zheng S."/>
            <person name="Wang B."/>
            <person name="Yu K."/>
            <person name="Liang Q."/>
            <person name="Yang W."/>
            <person name="Lou X."/>
            <person name="Chen J."/>
            <person name="Feng M."/>
            <person name="Jian J."/>
            <person name="Zhang X."/>
            <person name="Luo G."/>
            <person name="Jiang Y."/>
            <person name="Liu J."/>
            <person name="Wang Z."/>
            <person name="Sha Y."/>
            <person name="Zhang B."/>
            <person name="Wu H."/>
            <person name="Tang D."/>
            <person name="Shen Q."/>
            <person name="Xue P."/>
            <person name="Zou S."/>
            <person name="Wang X."/>
            <person name="Liu X."/>
            <person name="Wang F."/>
            <person name="Yang Y."/>
            <person name="An X."/>
            <person name="Dong Z."/>
            <person name="Zhang K."/>
            <person name="Zhang X."/>
            <person name="Luo M.C."/>
            <person name="Dvorak J."/>
            <person name="Tong Y."/>
            <person name="Wang J."/>
            <person name="Yang H."/>
            <person name="Li Z."/>
            <person name="Wang D."/>
            <person name="Zhang A."/>
            <person name="Wang J."/>
        </authorList>
    </citation>
    <scope>NUCLEOTIDE SEQUENCE</scope>
    <source>
        <strain evidence="2">cv. G1812</strain>
    </source>
</reference>
<dbReference type="AlphaFoldDB" id="A0A8R7JZ25"/>
<dbReference type="EnsemblPlants" id="TuG1812G0100000884.01.T01">
    <property type="protein sequence ID" value="TuG1812G0100000884.01.T01.cds339325"/>
    <property type="gene ID" value="TuG1812G0100000884.01"/>
</dbReference>
<dbReference type="Gramene" id="TuG1812G0100000884.01.T01">
    <property type="protein sequence ID" value="TuG1812G0100000884.01.T01.cds339325"/>
    <property type="gene ID" value="TuG1812G0100000884.01"/>
</dbReference>
<proteinExistence type="predicted"/>
<name>A0A8R7JZ25_TRIUA</name>
<dbReference type="Proteomes" id="UP000015106">
    <property type="component" value="Chromosome 1"/>
</dbReference>
<sequence>MQTITLKNYIHLYQCHNQLASNNKISQMPTLCQNNHNII</sequence>
<evidence type="ECO:0000313" key="1">
    <source>
        <dbReference type="EnsemblPlants" id="TuG1812G0100000884.01.T01.cds339325"/>
    </source>
</evidence>
<organism evidence="1 2">
    <name type="scientific">Triticum urartu</name>
    <name type="common">Red wild einkorn</name>
    <name type="synonym">Crithodium urartu</name>
    <dbReference type="NCBI Taxonomy" id="4572"/>
    <lineage>
        <taxon>Eukaryota</taxon>
        <taxon>Viridiplantae</taxon>
        <taxon>Streptophyta</taxon>
        <taxon>Embryophyta</taxon>
        <taxon>Tracheophyta</taxon>
        <taxon>Spermatophyta</taxon>
        <taxon>Magnoliopsida</taxon>
        <taxon>Liliopsida</taxon>
        <taxon>Poales</taxon>
        <taxon>Poaceae</taxon>
        <taxon>BOP clade</taxon>
        <taxon>Pooideae</taxon>
        <taxon>Triticodae</taxon>
        <taxon>Triticeae</taxon>
        <taxon>Triticinae</taxon>
        <taxon>Triticum</taxon>
    </lineage>
</organism>
<accession>A0A8R7JZ25</accession>
<reference evidence="1" key="2">
    <citation type="submission" date="2018-03" db="EMBL/GenBank/DDBJ databases">
        <title>The Triticum urartu genome reveals the dynamic nature of wheat genome evolution.</title>
        <authorList>
            <person name="Ling H."/>
            <person name="Ma B."/>
            <person name="Shi X."/>
            <person name="Liu H."/>
            <person name="Dong L."/>
            <person name="Sun H."/>
            <person name="Cao Y."/>
            <person name="Gao Q."/>
            <person name="Zheng S."/>
            <person name="Li Y."/>
            <person name="Yu Y."/>
            <person name="Du H."/>
            <person name="Qi M."/>
            <person name="Li Y."/>
            <person name="Yu H."/>
            <person name="Cui Y."/>
            <person name="Wang N."/>
            <person name="Chen C."/>
            <person name="Wu H."/>
            <person name="Zhao Y."/>
            <person name="Zhang J."/>
            <person name="Li Y."/>
            <person name="Zhou W."/>
            <person name="Zhang B."/>
            <person name="Hu W."/>
            <person name="Eijk M."/>
            <person name="Tang J."/>
            <person name="Witsenboer H."/>
            <person name="Zhao S."/>
            <person name="Li Z."/>
            <person name="Zhang A."/>
            <person name="Wang D."/>
            <person name="Liang C."/>
        </authorList>
    </citation>
    <scope>NUCLEOTIDE SEQUENCE [LARGE SCALE GENOMIC DNA]</scope>
    <source>
        <strain evidence="1">cv. G1812</strain>
    </source>
</reference>
<reference evidence="1" key="3">
    <citation type="submission" date="2022-06" db="UniProtKB">
        <authorList>
            <consortium name="EnsemblPlants"/>
        </authorList>
    </citation>
    <scope>IDENTIFICATION</scope>
</reference>